<dbReference type="SUPFAM" id="SSF46785">
    <property type="entry name" value="Winged helix' DNA-binding domain"/>
    <property type="match status" value="1"/>
</dbReference>
<dbReference type="InterPro" id="IPR036388">
    <property type="entry name" value="WH-like_DNA-bd_sf"/>
</dbReference>
<dbReference type="Pfam" id="PF12802">
    <property type="entry name" value="MarR_2"/>
    <property type="match status" value="1"/>
</dbReference>
<keyword evidence="4" id="KW-1185">Reference proteome</keyword>
<organism evidence="3 4">
    <name type="scientific">Amycolatopsis cihanbeyliensis</name>
    <dbReference type="NCBI Taxonomy" id="1128664"/>
    <lineage>
        <taxon>Bacteria</taxon>
        <taxon>Bacillati</taxon>
        <taxon>Actinomycetota</taxon>
        <taxon>Actinomycetes</taxon>
        <taxon>Pseudonocardiales</taxon>
        <taxon>Pseudonocardiaceae</taxon>
        <taxon>Amycolatopsis</taxon>
    </lineage>
</organism>
<reference evidence="3 4" key="1">
    <citation type="submission" date="2019-06" db="EMBL/GenBank/DDBJ databases">
        <title>Sequencing the genomes of 1000 actinobacteria strains.</title>
        <authorList>
            <person name="Klenk H.-P."/>
        </authorList>
    </citation>
    <scope>NUCLEOTIDE SEQUENCE [LARGE SCALE GENOMIC DNA]</scope>
    <source>
        <strain evidence="3 4">DSM 45679</strain>
    </source>
</reference>
<dbReference type="PANTHER" id="PTHR18964:SF149">
    <property type="entry name" value="BIFUNCTIONAL UDP-N-ACETYLGLUCOSAMINE 2-EPIMERASE_N-ACETYLMANNOSAMINE KINASE"/>
    <property type="match status" value="1"/>
</dbReference>
<keyword evidence="3" id="KW-0808">Transferase</keyword>
<dbReference type="Gene3D" id="3.30.420.40">
    <property type="match status" value="2"/>
</dbReference>
<dbReference type="PANTHER" id="PTHR18964">
    <property type="entry name" value="ROK (REPRESSOR, ORF, KINASE) FAMILY"/>
    <property type="match status" value="1"/>
</dbReference>
<dbReference type="OrthoDB" id="5174513at2"/>
<dbReference type="Proteomes" id="UP000320876">
    <property type="component" value="Unassembled WGS sequence"/>
</dbReference>
<dbReference type="Pfam" id="PF00480">
    <property type="entry name" value="ROK"/>
    <property type="match status" value="1"/>
</dbReference>
<dbReference type="InterPro" id="IPR043129">
    <property type="entry name" value="ATPase_NBD"/>
</dbReference>
<comment type="caution">
    <text evidence="3">The sequence shown here is derived from an EMBL/GenBank/DDBJ whole genome shotgun (WGS) entry which is preliminary data.</text>
</comment>
<dbReference type="GO" id="GO:0003700">
    <property type="term" value="F:DNA-binding transcription factor activity"/>
    <property type="evidence" value="ECO:0007669"/>
    <property type="project" value="InterPro"/>
</dbReference>
<evidence type="ECO:0000256" key="1">
    <source>
        <dbReference type="ARBA" id="ARBA00006479"/>
    </source>
</evidence>
<feature type="domain" description="HTH marR-type" evidence="2">
    <location>
        <begin position="17"/>
        <end position="67"/>
    </location>
</feature>
<sequence length="406" mass="41971">MHSSPPAGQHTVRRHNCALVLRAISAAPGISRADVATRTGLAKATVSSLTERLARANLVTRTGPQSRAGRGRRGTGLALSTSGPHGLGLEIGVDYIATCLADPHGELHAHRVRHGDNRPRSVRQVLALAARAVRTALLDAGERGVPVGGVAVAVPGLVEAATGLLRTAPNLGWQEVDIAQSLRARTDLGTLPIVPGNEADFAASAELLSGGGDGPRDFVHVSGEVGIGAGIIIDGAVFRGVRGYAGEIGHLGVDPTGPECRCGARGCLERLAGQEQILRAAGIDGDTAEQELEILLRRLEAADPQTVAAVEAAGRWLGAGLANVVNAVDVPAVVLGGTYAILQPWLERPLRAELDRRVLSATWSPITVLRSRLGSEAAVRGAAAAAVRAILDDPEPYVAARERGTG</sequence>
<dbReference type="InterPro" id="IPR000600">
    <property type="entry name" value="ROK"/>
</dbReference>
<evidence type="ECO:0000259" key="2">
    <source>
        <dbReference type="Pfam" id="PF12802"/>
    </source>
</evidence>
<dbReference type="InterPro" id="IPR036390">
    <property type="entry name" value="WH_DNA-bd_sf"/>
</dbReference>
<dbReference type="GO" id="GO:0016301">
    <property type="term" value="F:kinase activity"/>
    <property type="evidence" value="ECO:0007669"/>
    <property type="project" value="UniProtKB-KW"/>
</dbReference>
<protein>
    <submittedName>
        <fullName evidence="3">Putative NBD/HSP70 family sugar kinase</fullName>
    </submittedName>
</protein>
<dbReference type="InterPro" id="IPR000835">
    <property type="entry name" value="HTH_MarR-typ"/>
</dbReference>
<dbReference type="EMBL" id="VFML01000002">
    <property type="protein sequence ID" value="TQI94282.1"/>
    <property type="molecule type" value="Genomic_DNA"/>
</dbReference>
<dbReference type="Gene3D" id="1.10.10.10">
    <property type="entry name" value="Winged helix-like DNA-binding domain superfamily/Winged helix DNA-binding domain"/>
    <property type="match status" value="1"/>
</dbReference>
<proteinExistence type="inferred from homology"/>
<evidence type="ECO:0000313" key="4">
    <source>
        <dbReference type="Proteomes" id="UP000320876"/>
    </source>
</evidence>
<evidence type="ECO:0000313" key="3">
    <source>
        <dbReference type="EMBL" id="TQI94282.1"/>
    </source>
</evidence>
<dbReference type="RefSeq" id="WP_142003531.1">
    <property type="nucleotide sequence ID" value="NZ_VFML01000002.1"/>
</dbReference>
<dbReference type="SUPFAM" id="SSF53067">
    <property type="entry name" value="Actin-like ATPase domain"/>
    <property type="match status" value="1"/>
</dbReference>
<gene>
    <name evidence="3" type="ORF">FB471_6444</name>
</gene>
<name>A0A542CTY0_AMYCI</name>
<accession>A0A542CTY0</accession>
<dbReference type="AlphaFoldDB" id="A0A542CTY0"/>
<keyword evidence="3" id="KW-0418">Kinase</keyword>
<comment type="similarity">
    <text evidence="1">Belongs to the ROK (NagC/XylR) family.</text>
</comment>